<gene>
    <name evidence="6" type="ORF">U732_2168</name>
</gene>
<reference evidence="6 7" key="1">
    <citation type="journal article" date="2015" name="Infect. Genet. Evol.">
        <title>Genomic sequences of six botulinum neurotoxin-producing strains representing three clostridial species illustrate the mobility and diversity of botulinum neurotoxin genes.</title>
        <authorList>
            <person name="Smith T.J."/>
            <person name="Hill K.K."/>
            <person name="Xie G."/>
            <person name="Foley B.T."/>
            <person name="Williamson C.H."/>
            <person name="Foster J.T."/>
            <person name="Johnson S.L."/>
            <person name="Chertkov O."/>
            <person name="Teshima H."/>
            <person name="Gibbons H.S."/>
            <person name="Johnsky L.A."/>
            <person name="Karavis M.A."/>
            <person name="Smith L.A."/>
        </authorList>
    </citation>
    <scope>NUCLEOTIDE SEQUENCE [LARGE SCALE GENOMIC DNA]</scope>
    <source>
        <strain evidence="6 7">CDC 2741</strain>
    </source>
</reference>
<keyword evidence="7" id="KW-1185">Reference proteome</keyword>
<sequence>MDNQPIIKETSPINIGGDIVFKKTKNKKKPRYKIFLNIIFYIIIASLSGAITAKILVDKELAKITIDGNGKSVFLNTKEKREAMSEIANKVSASVVSISKIVYGKNVEIESGAGTIIREDGYIVTNQRIVYKADEIKVKLSNNKVYVGQVVGSDPVLDIAVIKIDEVGLPAVIIGDSSKVKMDDEVISIGNPNANAFQGAISYGVVENANQRISATDRQIRQPVSYNAIRTDIEIFAGNTGGPLCNLNGEMIGINNNILSYTEKATKSGFAIAIEDAKPIIDILMKRGNTLKLGLGIYGDKAIPKNGVDGVSGVYVRDVLKDSEAYKAGIRPTDIITSINDINITEVEDISRVLRTSQEGHIAVCKVWRNGEYESINVKLDYYRMLS</sequence>
<evidence type="ECO:0000256" key="4">
    <source>
        <dbReference type="SAM" id="Phobius"/>
    </source>
</evidence>
<dbReference type="PROSITE" id="PS50106">
    <property type="entry name" value="PDZ"/>
    <property type="match status" value="1"/>
</dbReference>
<proteinExistence type="inferred from homology"/>
<evidence type="ECO:0000256" key="3">
    <source>
        <dbReference type="ARBA" id="ARBA00022801"/>
    </source>
</evidence>
<dbReference type="SUPFAM" id="SSF50156">
    <property type="entry name" value="PDZ domain-like"/>
    <property type="match status" value="1"/>
</dbReference>
<dbReference type="RefSeq" id="WP_039634363.1">
    <property type="nucleotide sequence ID" value="NZ_AYSO01000018.1"/>
</dbReference>
<comment type="caution">
    <text evidence="6">The sequence shown here is derived from an EMBL/GenBank/DDBJ whole genome shotgun (WGS) entry which is preliminary data.</text>
</comment>
<protein>
    <submittedName>
        <fullName evidence="6">PDZ domain protein</fullName>
    </submittedName>
</protein>
<accession>A0A0C1U2F1</accession>
<evidence type="ECO:0000256" key="2">
    <source>
        <dbReference type="ARBA" id="ARBA00022670"/>
    </source>
</evidence>
<dbReference type="Pfam" id="PF17820">
    <property type="entry name" value="PDZ_6"/>
    <property type="match status" value="1"/>
</dbReference>
<dbReference type="Pfam" id="PF13365">
    <property type="entry name" value="Trypsin_2"/>
    <property type="match status" value="1"/>
</dbReference>
<dbReference type="Gene3D" id="2.40.10.10">
    <property type="entry name" value="Trypsin-like serine proteases"/>
    <property type="match status" value="2"/>
</dbReference>
<evidence type="ECO:0000256" key="1">
    <source>
        <dbReference type="ARBA" id="ARBA00010541"/>
    </source>
</evidence>
<dbReference type="OrthoDB" id="9758917at2"/>
<dbReference type="Proteomes" id="UP000031366">
    <property type="component" value="Unassembled WGS sequence"/>
</dbReference>
<dbReference type="AlphaFoldDB" id="A0A0C1U2F1"/>
<dbReference type="InterPro" id="IPR009003">
    <property type="entry name" value="Peptidase_S1_PA"/>
</dbReference>
<feature type="transmembrane region" description="Helical" evidence="4">
    <location>
        <begin position="34"/>
        <end position="57"/>
    </location>
</feature>
<dbReference type="STRING" id="29341.RSJ17_03140"/>
<dbReference type="GO" id="GO:0004252">
    <property type="term" value="F:serine-type endopeptidase activity"/>
    <property type="evidence" value="ECO:0007669"/>
    <property type="project" value="InterPro"/>
</dbReference>
<dbReference type="Gene3D" id="2.30.42.10">
    <property type="match status" value="1"/>
</dbReference>
<keyword evidence="4" id="KW-0472">Membrane</keyword>
<evidence type="ECO:0000313" key="6">
    <source>
        <dbReference type="EMBL" id="KIE45708.1"/>
    </source>
</evidence>
<dbReference type="PANTHER" id="PTHR43343:SF3">
    <property type="entry name" value="PROTEASE DO-LIKE 8, CHLOROPLASTIC"/>
    <property type="match status" value="1"/>
</dbReference>
<keyword evidence="4" id="KW-1133">Transmembrane helix</keyword>
<dbReference type="EMBL" id="AYSO01000018">
    <property type="protein sequence ID" value="KIE45708.1"/>
    <property type="molecule type" value="Genomic_DNA"/>
</dbReference>
<keyword evidence="4" id="KW-0812">Transmembrane</keyword>
<dbReference type="InterPro" id="IPR051201">
    <property type="entry name" value="Chloro_Bact_Ser_Proteases"/>
</dbReference>
<name>A0A0C1U2F1_9CLOT</name>
<dbReference type="InterPro" id="IPR041489">
    <property type="entry name" value="PDZ_6"/>
</dbReference>
<keyword evidence="2" id="KW-0645">Protease</keyword>
<dbReference type="SUPFAM" id="SSF50494">
    <property type="entry name" value="Trypsin-like serine proteases"/>
    <property type="match status" value="1"/>
</dbReference>
<dbReference type="InterPro" id="IPR036034">
    <property type="entry name" value="PDZ_sf"/>
</dbReference>
<dbReference type="PANTHER" id="PTHR43343">
    <property type="entry name" value="PEPTIDASE S12"/>
    <property type="match status" value="1"/>
</dbReference>
<organism evidence="6 7">
    <name type="scientific">Clostridium argentinense CDC 2741</name>
    <dbReference type="NCBI Taxonomy" id="1418104"/>
    <lineage>
        <taxon>Bacteria</taxon>
        <taxon>Bacillati</taxon>
        <taxon>Bacillota</taxon>
        <taxon>Clostridia</taxon>
        <taxon>Eubacteriales</taxon>
        <taxon>Clostridiaceae</taxon>
        <taxon>Clostridium</taxon>
    </lineage>
</organism>
<keyword evidence="3" id="KW-0378">Hydrolase</keyword>
<dbReference type="PRINTS" id="PR00834">
    <property type="entry name" value="PROTEASES2C"/>
</dbReference>
<dbReference type="InterPro" id="IPR001940">
    <property type="entry name" value="Peptidase_S1C"/>
</dbReference>
<evidence type="ECO:0000259" key="5">
    <source>
        <dbReference type="PROSITE" id="PS50106"/>
    </source>
</evidence>
<dbReference type="InterPro" id="IPR001478">
    <property type="entry name" value="PDZ"/>
</dbReference>
<comment type="similarity">
    <text evidence="1">Belongs to the peptidase S1C family.</text>
</comment>
<dbReference type="SMART" id="SM00228">
    <property type="entry name" value="PDZ"/>
    <property type="match status" value="1"/>
</dbReference>
<evidence type="ECO:0000313" key="7">
    <source>
        <dbReference type="Proteomes" id="UP000031366"/>
    </source>
</evidence>
<feature type="domain" description="PDZ" evidence="5">
    <location>
        <begin position="282"/>
        <end position="357"/>
    </location>
</feature>
<dbReference type="InterPro" id="IPR043504">
    <property type="entry name" value="Peptidase_S1_PA_chymotrypsin"/>
</dbReference>
<dbReference type="GO" id="GO:0006508">
    <property type="term" value="P:proteolysis"/>
    <property type="evidence" value="ECO:0007669"/>
    <property type="project" value="UniProtKB-KW"/>
</dbReference>